<dbReference type="Gene3D" id="1.10.1750.10">
    <property type="match status" value="1"/>
</dbReference>
<dbReference type="InterPro" id="IPR003593">
    <property type="entry name" value="AAA+_ATPase"/>
</dbReference>
<dbReference type="SUPFAM" id="SSF48295">
    <property type="entry name" value="TrpR-like"/>
    <property type="match status" value="1"/>
</dbReference>
<keyword evidence="7 8" id="KW-0238">DNA-binding</keyword>
<dbReference type="GO" id="GO:0005886">
    <property type="term" value="C:plasma membrane"/>
    <property type="evidence" value="ECO:0007669"/>
    <property type="project" value="TreeGrafter"/>
</dbReference>
<evidence type="ECO:0000313" key="14">
    <source>
        <dbReference type="EMBL" id="OHA07577.1"/>
    </source>
</evidence>
<dbReference type="InterPro" id="IPR024633">
    <property type="entry name" value="DnaA_N_dom"/>
</dbReference>
<evidence type="ECO:0000259" key="13">
    <source>
        <dbReference type="SMART" id="SM00760"/>
    </source>
</evidence>
<dbReference type="InterPro" id="IPR020591">
    <property type="entry name" value="Chromosome_initiator_DnaA-like"/>
</dbReference>
<dbReference type="SMART" id="SM00760">
    <property type="entry name" value="Bac_DnaA_C"/>
    <property type="match status" value="1"/>
</dbReference>
<dbReference type="Pfam" id="PF11638">
    <property type="entry name" value="DnaA_N"/>
    <property type="match status" value="1"/>
</dbReference>
<dbReference type="AlphaFoldDB" id="A0A1G2L7B2"/>
<dbReference type="GO" id="GO:0003688">
    <property type="term" value="F:DNA replication origin binding"/>
    <property type="evidence" value="ECO:0007669"/>
    <property type="project" value="UniProtKB-UniRule"/>
</dbReference>
<dbReference type="InterPro" id="IPR013159">
    <property type="entry name" value="DnaA_C"/>
</dbReference>
<keyword evidence="3 8" id="KW-0235">DNA replication</keyword>
<evidence type="ECO:0000256" key="10">
    <source>
        <dbReference type="RuleBase" id="RU000577"/>
    </source>
</evidence>
<evidence type="ECO:0000256" key="8">
    <source>
        <dbReference type="HAMAP-Rule" id="MF_00377"/>
    </source>
</evidence>
<dbReference type="CDD" id="cd06571">
    <property type="entry name" value="Bac_DnaA_C"/>
    <property type="match status" value="1"/>
</dbReference>
<evidence type="ECO:0000256" key="4">
    <source>
        <dbReference type="ARBA" id="ARBA00022741"/>
    </source>
</evidence>
<dbReference type="Gene3D" id="3.30.300.180">
    <property type="match status" value="1"/>
</dbReference>
<dbReference type="InterPro" id="IPR010921">
    <property type="entry name" value="Trp_repressor/repl_initiator"/>
</dbReference>
<evidence type="ECO:0000256" key="9">
    <source>
        <dbReference type="NCBIfam" id="TIGR00362"/>
    </source>
</evidence>
<comment type="caution">
    <text evidence="8">Lacks conserved residue(s) required for the propagation of feature annotation.</text>
</comment>
<proteinExistence type="inferred from homology"/>
<dbReference type="PRINTS" id="PR00051">
    <property type="entry name" value="DNAA"/>
</dbReference>
<keyword evidence="2 8" id="KW-0963">Cytoplasm</keyword>
<evidence type="ECO:0000256" key="2">
    <source>
        <dbReference type="ARBA" id="ARBA00022490"/>
    </source>
</evidence>
<dbReference type="FunFam" id="3.40.50.300:FF:000668">
    <property type="entry name" value="Chromosomal replication initiator protein DnaA"/>
    <property type="match status" value="1"/>
</dbReference>
<feature type="domain" description="AAA+ ATPase" evidence="12">
    <location>
        <begin position="157"/>
        <end position="289"/>
    </location>
</feature>
<comment type="similarity">
    <text evidence="1 8 11">Belongs to the DnaA family.</text>
</comment>
<dbReference type="InterPro" id="IPR038454">
    <property type="entry name" value="DnaA_N_sf"/>
</dbReference>
<dbReference type="GO" id="GO:0008289">
    <property type="term" value="F:lipid binding"/>
    <property type="evidence" value="ECO:0007669"/>
    <property type="project" value="UniProtKB-KW"/>
</dbReference>
<dbReference type="Gene3D" id="1.10.8.60">
    <property type="match status" value="1"/>
</dbReference>
<reference evidence="14 15" key="1">
    <citation type="journal article" date="2016" name="Nat. Commun.">
        <title>Thousands of microbial genomes shed light on interconnected biogeochemical processes in an aquifer system.</title>
        <authorList>
            <person name="Anantharaman K."/>
            <person name="Brown C.T."/>
            <person name="Hug L.A."/>
            <person name="Sharon I."/>
            <person name="Castelle C.J."/>
            <person name="Probst A.J."/>
            <person name="Thomas B.C."/>
            <person name="Singh A."/>
            <person name="Wilkins M.J."/>
            <person name="Karaoz U."/>
            <person name="Brodie E.L."/>
            <person name="Williams K.H."/>
            <person name="Hubbard S.S."/>
            <person name="Banfield J.F."/>
        </authorList>
    </citation>
    <scope>NUCLEOTIDE SEQUENCE [LARGE SCALE GENOMIC DNA]</scope>
</reference>
<dbReference type="PANTHER" id="PTHR30050">
    <property type="entry name" value="CHROMOSOMAL REPLICATION INITIATOR PROTEIN DNAA"/>
    <property type="match status" value="1"/>
</dbReference>
<protein>
    <recommendedName>
        <fullName evidence="8 9">Chromosomal replication initiator protein DnaA</fullName>
    </recommendedName>
</protein>
<dbReference type="PANTHER" id="PTHR30050:SF2">
    <property type="entry name" value="CHROMOSOMAL REPLICATION INITIATOR PROTEIN DNAA"/>
    <property type="match status" value="1"/>
</dbReference>
<dbReference type="InterPro" id="IPR013317">
    <property type="entry name" value="DnaA_dom"/>
</dbReference>
<dbReference type="GO" id="GO:0005524">
    <property type="term" value="F:ATP binding"/>
    <property type="evidence" value="ECO:0007669"/>
    <property type="project" value="UniProtKB-UniRule"/>
</dbReference>
<comment type="function">
    <text evidence="8 10">Plays an essential role in the initiation and regulation of chromosomal replication. ATP-DnaA binds to the origin of replication (oriC) to initiate formation of the DNA replication initiation complex once per cell cycle. Binds the DnaA box (a 9 base pair repeat at the origin) and separates the double-stranded (ds)DNA. Forms a right-handed helical filament on oriC DNA; dsDNA binds to the exterior of the filament while single-stranded (ss)DNA is stabiized in the filament's interior. The ATP-DnaA-oriC complex binds and stabilizes one strand of the AT-rich DNA unwinding element (DUE), permitting loading of DNA polymerase. After initiation quickly degrades to an ADP-DnaA complex that is not apt for DNA replication. Binds acidic phospholipids.</text>
</comment>
<dbReference type="Pfam" id="PF08299">
    <property type="entry name" value="Bac_DnaA_C"/>
    <property type="match status" value="1"/>
</dbReference>
<dbReference type="HAMAP" id="MF_00377">
    <property type="entry name" value="DnaA_bact"/>
    <property type="match status" value="1"/>
</dbReference>
<feature type="binding site" evidence="8">
    <location>
        <position position="168"/>
    </location>
    <ligand>
        <name>ATP</name>
        <dbReference type="ChEBI" id="CHEBI:30616"/>
    </ligand>
</feature>
<dbReference type="Gene3D" id="3.40.50.300">
    <property type="entry name" value="P-loop containing nucleotide triphosphate hydrolases"/>
    <property type="match status" value="1"/>
</dbReference>
<accession>A0A1G2L7B2</accession>
<keyword evidence="5 8" id="KW-0067">ATP-binding</keyword>
<evidence type="ECO:0000256" key="1">
    <source>
        <dbReference type="ARBA" id="ARBA00006583"/>
    </source>
</evidence>
<gene>
    <name evidence="8" type="primary">dnaA</name>
    <name evidence="14" type="ORF">A2934_01650</name>
</gene>
<comment type="caution">
    <text evidence="14">The sequence shown here is derived from an EMBL/GenBank/DDBJ whole genome shotgun (WGS) entry which is preliminary data.</text>
</comment>
<dbReference type="InterPro" id="IPR001957">
    <property type="entry name" value="Chromosome_initiator_DnaA"/>
</dbReference>
<name>A0A1G2L7B2_9BACT</name>
<feature type="binding site" evidence="8">
    <location>
        <position position="170"/>
    </location>
    <ligand>
        <name>ATP</name>
        <dbReference type="ChEBI" id="CHEBI:30616"/>
    </ligand>
</feature>
<dbReference type="GO" id="GO:0006275">
    <property type="term" value="P:regulation of DNA replication"/>
    <property type="evidence" value="ECO:0007669"/>
    <property type="project" value="UniProtKB-UniRule"/>
</dbReference>
<feature type="domain" description="Chromosomal replication initiator DnaA C-terminal" evidence="13">
    <location>
        <begin position="368"/>
        <end position="437"/>
    </location>
</feature>
<dbReference type="EMBL" id="MHQO01000007">
    <property type="protein sequence ID" value="OHA07577.1"/>
    <property type="molecule type" value="Genomic_DNA"/>
</dbReference>
<evidence type="ECO:0000256" key="11">
    <source>
        <dbReference type="RuleBase" id="RU004227"/>
    </source>
</evidence>
<evidence type="ECO:0000259" key="12">
    <source>
        <dbReference type="SMART" id="SM00382"/>
    </source>
</evidence>
<comment type="domain">
    <text evidence="8">Domain I is involved in oligomerization and binding regulators, domain II is flexibile and of varying length in different bacteria, domain III forms the AAA+ region, while domain IV binds dsDNA.</text>
</comment>
<keyword evidence="6 8" id="KW-0446">Lipid-binding</keyword>
<feature type="region of interest" description="Domain I, interacts with DnaA modulators" evidence="8">
    <location>
        <begin position="1"/>
        <end position="74"/>
    </location>
</feature>
<dbReference type="NCBIfam" id="TIGR00362">
    <property type="entry name" value="DnaA"/>
    <property type="match status" value="1"/>
</dbReference>
<dbReference type="GO" id="GO:0005737">
    <property type="term" value="C:cytoplasm"/>
    <property type="evidence" value="ECO:0007669"/>
    <property type="project" value="UniProtKB-SubCell"/>
</dbReference>
<evidence type="ECO:0000256" key="6">
    <source>
        <dbReference type="ARBA" id="ARBA00023121"/>
    </source>
</evidence>
<dbReference type="Proteomes" id="UP000177982">
    <property type="component" value="Unassembled WGS sequence"/>
</dbReference>
<comment type="subunit">
    <text evidence="8">Oligomerizes as a right-handed, spiral filament on DNA at oriC.</text>
</comment>
<feature type="binding site" evidence="8">
    <location>
        <position position="171"/>
    </location>
    <ligand>
        <name>ATP</name>
        <dbReference type="ChEBI" id="CHEBI:30616"/>
    </ligand>
</feature>
<evidence type="ECO:0000256" key="3">
    <source>
        <dbReference type="ARBA" id="ARBA00022705"/>
    </source>
</evidence>
<organism evidence="14 15">
    <name type="scientific">Candidatus Sungbacteria bacterium RIFCSPLOWO2_01_FULL_47_10</name>
    <dbReference type="NCBI Taxonomy" id="1802276"/>
    <lineage>
        <taxon>Bacteria</taxon>
        <taxon>Candidatus Sungiibacteriota</taxon>
    </lineage>
</organism>
<dbReference type="CDD" id="cd00009">
    <property type="entry name" value="AAA"/>
    <property type="match status" value="1"/>
</dbReference>
<keyword evidence="4 8" id="KW-0547">Nucleotide-binding</keyword>
<sequence>MEFGELWKTALADIEINISRASFLTWFKDTSVVGIDEGRATVSVPNGFVKEWLQNKYNKFILRAIRNINSEVKEVSYIIGKPQTNQKDLMKKALVPLPKTVAAKNEASLSSEFELKDLNIDPETSLNPKYTFDSFIVGTFNELAHAASKSIVTKPGIYNPLFIYGGVGLGKTHLVQAVGNEIIKQNPKTKVKYMSSEKFMGEIVEALRNQDIGQLKEKYRAYDFLIMDDIQFIAKTEKMQEEFFHTFNALYEKNKQIVISSDRPPAAIATLEDRLKSRFEGGMIADIGEPDYETRLTILKVKAEKSGFVVPEDILEHVAHTIKNNIRELEGALNRIILMSKMNSTVPSLEDVKKMLNQIIYAPRKFVTPKKVIKAVSDFYDLGEKEILNKSRKKEIVKPRQIVMYLLRDELKCSFPFIGEKIGKKDHTTAIHAYKKILADLKSNLDLEEEIKLIKEKIYSS</sequence>
<feature type="region of interest" description="Domain IV, binds dsDNA" evidence="8">
    <location>
        <begin position="341"/>
        <end position="461"/>
    </location>
</feature>
<dbReference type="GO" id="GO:0006270">
    <property type="term" value="P:DNA replication initiation"/>
    <property type="evidence" value="ECO:0007669"/>
    <property type="project" value="UniProtKB-UniRule"/>
</dbReference>
<evidence type="ECO:0000256" key="7">
    <source>
        <dbReference type="ARBA" id="ARBA00023125"/>
    </source>
</evidence>
<dbReference type="SMART" id="SM00382">
    <property type="entry name" value="AAA"/>
    <property type="match status" value="1"/>
</dbReference>
<dbReference type="SUPFAM" id="SSF52540">
    <property type="entry name" value="P-loop containing nucleoside triphosphate hydrolases"/>
    <property type="match status" value="1"/>
</dbReference>
<evidence type="ECO:0000256" key="5">
    <source>
        <dbReference type="ARBA" id="ARBA00022840"/>
    </source>
</evidence>
<evidence type="ECO:0000313" key="15">
    <source>
        <dbReference type="Proteomes" id="UP000177982"/>
    </source>
</evidence>
<feature type="binding site" evidence="8">
    <location>
        <position position="172"/>
    </location>
    <ligand>
        <name>ATP</name>
        <dbReference type="ChEBI" id="CHEBI:30616"/>
    </ligand>
</feature>
<dbReference type="InterPro" id="IPR027417">
    <property type="entry name" value="P-loop_NTPase"/>
</dbReference>
<comment type="subcellular location">
    <subcellularLocation>
        <location evidence="8">Cytoplasm</location>
    </subcellularLocation>
</comment>
<dbReference type="Pfam" id="PF00308">
    <property type="entry name" value="Bac_DnaA"/>
    <property type="match status" value="1"/>
</dbReference>